<dbReference type="Gene3D" id="1.25.40.10">
    <property type="entry name" value="Tetratricopeptide repeat domain"/>
    <property type="match status" value="2"/>
</dbReference>
<dbReference type="Proteomes" id="UP000684084">
    <property type="component" value="Unassembled WGS sequence"/>
</dbReference>
<reference evidence="6" key="1">
    <citation type="submission" date="2020-05" db="EMBL/GenBank/DDBJ databases">
        <authorList>
            <person name="Rincon C."/>
            <person name="Sanders R I."/>
            <person name="Robbins C."/>
            <person name="Chaturvedi A."/>
        </authorList>
    </citation>
    <scope>NUCLEOTIDE SEQUENCE</scope>
    <source>
        <strain evidence="6">CHB12</strain>
    </source>
</reference>
<comment type="catalytic activity">
    <reaction evidence="1">
        <text>All bonds known to be hydrolyzed by this endopeptidase have arginine in P1 and an acidic residue in P4. P6 is often occupied by an acidic residue or by a hydroxy-amino-acid residue, the phosphorylation of which enhances cleavage.</text>
        <dbReference type="EC" id="3.4.22.49"/>
    </reaction>
</comment>
<evidence type="ECO:0000256" key="2">
    <source>
        <dbReference type="ARBA" id="ARBA00012489"/>
    </source>
</evidence>
<dbReference type="PANTHER" id="PTHR12792:SF0">
    <property type="entry name" value="SEPARIN"/>
    <property type="match status" value="1"/>
</dbReference>
<feature type="region of interest" description="Disordered" evidence="5">
    <location>
        <begin position="1"/>
        <end position="46"/>
    </location>
</feature>
<organism evidence="6 7">
    <name type="scientific">Rhizophagus irregularis</name>
    <dbReference type="NCBI Taxonomy" id="588596"/>
    <lineage>
        <taxon>Eukaryota</taxon>
        <taxon>Fungi</taxon>
        <taxon>Fungi incertae sedis</taxon>
        <taxon>Mucoromycota</taxon>
        <taxon>Glomeromycotina</taxon>
        <taxon>Glomeromycetes</taxon>
        <taxon>Glomerales</taxon>
        <taxon>Glomeraceae</taxon>
        <taxon>Rhizophagus</taxon>
    </lineage>
</organism>
<dbReference type="InterPro" id="IPR019734">
    <property type="entry name" value="TPR_rpt"/>
</dbReference>
<dbReference type="SUPFAM" id="SSF48452">
    <property type="entry name" value="TPR-like"/>
    <property type="match status" value="1"/>
</dbReference>
<comment type="caution">
    <text evidence="6">The sequence shown here is derived from an EMBL/GenBank/DDBJ whole genome shotgun (WGS) entry which is preliminary data.</text>
</comment>
<dbReference type="GO" id="GO:0051307">
    <property type="term" value="P:meiotic chromosome separation"/>
    <property type="evidence" value="ECO:0007669"/>
    <property type="project" value="TreeGrafter"/>
</dbReference>
<protein>
    <recommendedName>
        <fullName evidence="2">separase</fullName>
        <ecNumber evidence="2">3.4.22.49</ecNumber>
    </recommendedName>
</protein>
<dbReference type="GO" id="GO:0072686">
    <property type="term" value="C:mitotic spindle"/>
    <property type="evidence" value="ECO:0007669"/>
    <property type="project" value="TreeGrafter"/>
</dbReference>
<dbReference type="GO" id="GO:0005737">
    <property type="term" value="C:cytoplasm"/>
    <property type="evidence" value="ECO:0007669"/>
    <property type="project" value="TreeGrafter"/>
</dbReference>
<dbReference type="OrthoDB" id="10255632at2759"/>
<evidence type="ECO:0000256" key="1">
    <source>
        <dbReference type="ARBA" id="ARBA00000451"/>
    </source>
</evidence>
<dbReference type="Pfam" id="PF03568">
    <property type="entry name" value="Separin_C"/>
    <property type="match status" value="1"/>
</dbReference>
<dbReference type="SMART" id="SM00028">
    <property type="entry name" value="TPR"/>
    <property type="match status" value="6"/>
</dbReference>
<dbReference type="EC" id="3.4.22.49" evidence="2"/>
<dbReference type="GO" id="GO:0004197">
    <property type="term" value="F:cysteine-type endopeptidase activity"/>
    <property type="evidence" value="ECO:0007669"/>
    <property type="project" value="InterPro"/>
</dbReference>
<dbReference type="PROSITE" id="PS50005">
    <property type="entry name" value="TPR"/>
    <property type="match status" value="1"/>
</dbReference>
<gene>
    <name evidence="6" type="ORF">CHRIB12_LOCUS12589</name>
</gene>
<dbReference type="GO" id="GO:0006508">
    <property type="term" value="P:proteolysis"/>
    <property type="evidence" value="ECO:0007669"/>
    <property type="project" value="InterPro"/>
</dbReference>
<dbReference type="PROSITE" id="PS51700">
    <property type="entry name" value="SEPARIN"/>
    <property type="match status" value="1"/>
</dbReference>
<dbReference type="VEuPathDB" id="FungiDB:RhiirFUN_020745"/>
<feature type="compositionally biased region" description="Low complexity" evidence="5">
    <location>
        <begin position="1"/>
        <end position="15"/>
    </location>
</feature>
<dbReference type="GO" id="GO:0044732">
    <property type="term" value="C:mitotic spindle pole body"/>
    <property type="evidence" value="ECO:0007669"/>
    <property type="project" value="TreeGrafter"/>
</dbReference>
<evidence type="ECO:0000256" key="5">
    <source>
        <dbReference type="SAM" id="MobiDB-lite"/>
    </source>
</evidence>
<evidence type="ECO:0000313" key="7">
    <source>
        <dbReference type="Proteomes" id="UP000684084"/>
    </source>
</evidence>
<keyword evidence="3" id="KW-0378">Hydrolase</keyword>
<dbReference type="PANTHER" id="PTHR12792">
    <property type="entry name" value="EXTRA SPINDLE POLES 1-RELATED"/>
    <property type="match status" value="1"/>
</dbReference>
<dbReference type="GO" id="GO:0005634">
    <property type="term" value="C:nucleus"/>
    <property type="evidence" value="ECO:0007669"/>
    <property type="project" value="InterPro"/>
</dbReference>
<name>A0A2I1DV00_9GLOM</name>
<accession>A0A2I1DV00</accession>
<evidence type="ECO:0000256" key="3">
    <source>
        <dbReference type="ARBA" id="ARBA00022801"/>
    </source>
</evidence>
<dbReference type="SUPFAM" id="SSF81901">
    <property type="entry name" value="HCP-like"/>
    <property type="match status" value="1"/>
</dbReference>
<proteinExistence type="predicted"/>
<evidence type="ECO:0000256" key="4">
    <source>
        <dbReference type="ARBA" id="ARBA00022829"/>
    </source>
</evidence>
<dbReference type="VEuPathDB" id="FungiDB:FUN_019286"/>
<keyword evidence="4" id="KW-0159">Chromosome partition</keyword>
<dbReference type="InterPro" id="IPR011990">
    <property type="entry name" value="TPR-like_helical_dom_sf"/>
</dbReference>
<dbReference type="Pfam" id="PF13181">
    <property type="entry name" value="TPR_8"/>
    <property type="match status" value="2"/>
</dbReference>
<evidence type="ECO:0000313" key="6">
    <source>
        <dbReference type="EMBL" id="CAB5370239.1"/>
    </source>
</evidence>
<dbReference type="InterPro" id="IPR005314">
    <property type="entry name" value="Peptidase_C50"/>
</dbReference>
<sequence>MSTSGSNSNTSSNPSVKSRPVKSALSERTENATMSVSNVTEKKTTRVSHSNVSRSYKLKDIINENLQAMTDIIKTRSEKSNTFVHNEPIIPDTNFQTLVDETLSAIYELEKIEKLIVKQLKIDKAICTLILKLIDFGLYTKTIDLLQKLRSRLLVYFESTTISEATNAISSNESLTRQPVINTAAIKSYEDTADIVKLLELSYFPIPENNKIPHIEIVSLILTSLIYAIQCIIVLEEGKYIKLLPKYLRHKGNPIYWGQVLESVDPIQSKTQLEHLMRIISKAISRLHNLAAENASNTFLKLCYFYMYAFVLTKRPNLSTFFETSLRFSLGFERKYKSEQSASLYQELNAYYNEMSILVKMYIQDATEYPQFLVWRNHYSYVARKNKNSKKLIEFHESIICSLQDSSQSKGSAQDLEKLLQIADLRIEITHFALENLLYTLQNGDAIKRIKEARDAFNELSQSNIKEKLSMKEINALSQLFKVVELIKQPIMKIVEFVEDASKKGHSAVTDSKRLFEKEQAQVLIQGQSFSQESNEESVYKCLKELIHIIVLYFNFICKNYFCEYKSNYLRGSDSSYLNPENIVLITIDIYDILSRLELNIYQMNAYENCMSYIDQAYQIVQHTTCREGLHSIFRAYCRIGNFYYIKNQYHIAKKPIYSACTILIRYLNENKDSDETKGKNKASMNELEEFKSRLSERYNMLGSCLIKMNEYEEASKALEQSLKYLPKRDFLQFSELVSSQTVLSASQESPSIPNIIYRYIYSTYFNCPDSGFTPIQDIFLEAGYNFIDFAGLLEYELRVFKERVLDSHNIQFDFLNVEKTLIDTLLTCYLPENYPIRRARILTEKVKFMIYIEGDSDQNSTLKYIEEAVDLLKTDNFGKDDNLRHLCSYYLATAYSLIGILTLEWEHRSNKSFESAFVIWESILKKIPPYFPGSTVMSKHIESTKKNIDDIERFYGYLLLLVDFFGVMNEPRNKIKTLNLMLSLNNGVKDATDRYSDSVNLYTQIGQTYLNLGYTGRSGIAFEKAKDILDSNICTSEVKLSWMLGYSHYLCAIGNVDKSISFFDQSTLVANIRQNSVVATARRRKNDRMLFVDAAFTRSRILIHLGRLEEAISNVTQAIHLLNRMMRNVNFHGRHQDQTDTEVNPFLVENQVDNKCLTKINKEIFGGFLNLTAQRWKWSVLQMLFECNHHLGQLHILRGSIKEADYCFQQALELIQPIKANASISRVLLNLAELEFRKNCWKESEEKINQAIEYQQKSVIFRKETALVKLCFGDFKYREGDFKFRQGDFDNQMQCYDFALDYYRKAVDILTNIMKEEYISKIEYLDASVLQTPRSKKFVSHSDTPPKIKLTRDGSNECFLLSYLKSELFRRQGLILSKRGKIEEGLRLIEHEKLSNQSCLEKAEHIFILSKVKIMEITTKLMSQNRLLYENIRDSVFSLPMMNNVVNKKSKQSMKLTTSATTEEIDKMLEYLMEVYELAYECGPTHLLQEASLCISMVVMTKASQLNIIQSDMAVICSFYLEMTKALTAKREMSAALDKKLSFPLLYDDNQWPQKIAMFPSESNILQNEDNDLYDDETESRRSFLMDLTQRYKNESSLTYNEFQKEFLDILPPNWAVCSISIDIETDEMYICRYRQKTTPLLLRLPLKRQSCRDGENDGLSYEDALKEFNGILDSSEQINKNPSTSKAWWKARKELDVKLKDLLFNIENWWLGGFKGILMADRQESPSRILKFKEKMDNLLFRCENNKLSGKHSKMRKLDIETELYKSFLRLGSNAQDQDVEDILYFLVDAYNKYNDQQIGYDEIDLDQLIMDVQEALSDDDNYMNSNFDNHDNQHVILILDKNVQMLPWESLPCLRFQAVSRLPSLSFLRDRIMLTNHVNKKGENKRGEKTEWSDYVIDVNKIFYVLNPSQNLKHTQNKFEDFVKNIKGSDGIIGRIPTDQEWVDGLTNKELFMYFGHGAGETYCKRNKIKNLDRCAVTLLFGCSSGRLKLGGEFDPSGIILSYLLAGSPAIVANLWDVTDVDFDRFSKSMFKNWGLTSNEETPTKQKSNVSLVQAVTLARKVCNLKYLIGSAPVVYGIPCYLQGNS</sequence>
<dbReference type="InterPro" id="IPR030397">
    <property type="entry name" value="SEPARIN_core_dom"/>
</dbReference>
<dbReference type="EMBL" id="CAGKOT010000027">
    <property type="protein sequence ID" value="CAB5370239.1"/>
    <property type="molecule type" value="Genomic_DNA"/>
</dbReference>
<dbReference type="VEuPathDB" id="FungiDB:RhiirA1_439023"/>